<evidence type="ECO:0000313" key="1">
    <source>
        <dbReference type="EMBL" id="PPV17736.1"/>
    </source>
</evidence>
<name>A0A2S7FEX9_CLOBU</name>
<sequence length="471" mass="56390">MENKHLYLKNQVSDITFNILEDLFKFISKDDYELNKNIDDYVFSKLNWKKEKNADSNVKSKIMYNRYCSLIEHILKEYSNLSGLEKKEMIDYYLWDNGLKEIKCIGLSWYYDYKFKKNTATIYKGRYKETNWSEIRNSTLNNETGVEAVKGIMRTCREHINKGGNVELRSFSKCFATDLFKYISLYEHVDKSISADIYIKRDAEINVVKTFDKGLVSLQQFIYKNLSIDDCDFVIDFSTPRDNERKNFDKWYEEFMTTKFGSINSDEFESKSLNDYLYDFLVRKQENDTKISKMVSPLTDEEVIVSGDLWGGCIEFNEEGSACYDDIDKLKYVHFNLNENELYKLIYTYYEKYSEKNEGISPNDFEFEYNNYFESLINELHKYNESNNVDNLEEVFKKLNYIREESKKGSKKIETLLKLIDWSNEKINTKWDFRNIYNKKNENLYVNFFKLIVIDTYKRSRMKGIHNYAEQ</sequence>
<evidence type="ECO:0000313" key="2">
    <source>
        <dbReference type="Proteomes" id="UP000238081"/>
    </source>
</evidence>
<dbReference type="AlphaFoldDB" id="A0A2S7FEX9"/>
<protein>
    <submittedName>
        <fullName evidence="1">Uncharacterized protein</fullName>
    </submittedName>
</protein>
<accession>A0A2S7FEX9</accession>
<comment type="caution">
    <text evidence="1">The sequence shown here is derived from an EMBL/GenBank/DDBJ whole genome shotgun (WGS) entry which is preliminary data.</text>
</comment>
<proteinExistence type="predicted"/>
<organism evidence="1 2">
    <name type="scientific">Clostridium butyricum</name>
    <dbReference type="NCBI Taxonomy" id="1492"/>
    <lineage>
        <taxon>Bacteria</taxon>
        <taxon>Bacillati</taxon>
        <taxon>Bacillota</taxon>
        <taxon>Clostridia</taxon>
        <taxon>Eubacteriales</taxon>
        <taxon>Clostridiaceae</taxon>
        <taxon>Clostridium</taxon>
    </lineage>
</organism>
<dbReference type="RefSeq" id="WP_104675519.1">
    <property type="nucleotide sequence ID" value="NZ_LRDH01000002.1"/>
</dbReference>
<dbReference type="Proteomes" id="UP000238081">
    <property type="component" value="Unassembled WGS sequence"/>
</dbReference>
<dbReference type="EMBL" id="LRDH01000002">
    <property type="protein sequence ID" value="PPV17736.1"/>
    <property type="molecule type" value="Genomic_DNA"/>
</dbReference>
<gene>
    <name evidence="1" type="ORF">AWN73_06955</name>
</gene>
<reference evidence="1 2" key="1">
    <citation type="submission" date="2016-01" db="EMBL/GenBank/DDBJ databases">
        <title>Characterization of the Clostridium difficile lineages that are prevalent in Hong Kong and China.</title>
        <authorList>
            <person name="Kwok J.S.-L."/>
            <person name="Lam W.-Y."/>
            <person name="Ip M."/>
            <person name="Chan T.-F."/>
            <person name="Hawkey P.M."/>
            <person name="Tsui S.K.-W."/>
        </authorList>
    </citation>
    <scope>NUCLEOTIDE SEQUENCE [LARGE SCALE GENOMIC DNA]</scope>
    <source>
        <strain evidence="1 2">300064</strain>
    </source>
</reference>